<feature type="transmembrane region" description="Helical" evidence="2">
    <location>
        <begin position="275"/>
        <end position="293"/>
    </location>
</feature>
<feature type="transmembrane region" description="Helical" evidence="2">
    <location>
        <begin position="49"/>
        <end position="69"/>
    </location>
</feature>
<dbReference type="eggNOG" id="ENOG502S0ZE">
    <property type="taxonomic scope" value="Eukaryota"/>
</dbReference>
<dbReference type="AlphaFoldDB" id="W2S103"/>
<feature type="region of interest" description="Disordered" evidence="1">
    <location>
        <begin position="304"/>
        <end position="368"/>
    </location>
</feature>
<keyword evidence="4" id="KW-1185">Reference proteome</keyword>
<keyword evidence="2" id="KW-0812">Transmembrane</keyword>
<reference evidence="3 4" key="1">
    <citation type="submission" date="2013-03" db="EMBL/GenBank/DDBJ databases">
        <title>The Genome Sequence of Phialophora europaea CBS 101466.</title>
        <authorList>
            <consortium name="The Broad Institute Genomics Platform"/>
            <person name="Cuomo C."/>
            <person name="de Hoog S."/>
            <person name="Gorbushina A."/>
            <person name="Walker B."/>
            <person name="Young S.K."/>
            <person name="Zeng Q."/>
            <person name="Gargeya S."/>
            <person name="Fitzgerald M."/>
            <person name="Haas B."/>
            <person name="Abouelleil A."/>
            <person name="Allen A.W."/>
            <person name="Alvarado L."/>
            <person name="Arachchi H.M."/>
            <person name="Berlin A.M."/>
            <person name="Chapman S.B."/>
            <person name="Gainer-Dewar J."/>
            <person name="Goldberg J."/>
            <person name="Griggs A."/>
            <person name="Gujja S."/>
            <person name="Hansen M."/>
            <person name="Howarth C."/>
            <person name="Imamovic A."/>
            <person name="Ireland A."/>
            <person name="Larimer J."/>
            <person name="McCowan C."/>
            <person name="Murphy C."/>
            <person name="Pearson M."/>
            <person name="Poon T.W."/>
            <person name="Priest M."/>
            <person name="Roberts A."/>
            <person name="Saif S."/>
            <person name="Shea T."/>
            <person name="Sisk P."/>
            <person name="Sykes S."/>
            <person name="Wortman J."/>
            <person name="Nusbaum C."/>
            <person name="Birren B."/>
        </authorList>
    </citation>
    <scope>NUCLEOTIDE SEQUENCE [LARGE SCALE GENOMIC DNA]</scope>
    <source>
        <strain evidence="3 4">CBS 101466</strain>
    </source>
</reference>
<dbReference type="HOGENOM" id="CLU_024263_0_1_1"/>
<dbReference type="PANTHER" id="PTHR35184:SF1">
    <property type="entry name" value="INTEGRAL MEMBRANE PROTEIN"/>
    <property type="match status" value="1"/>
</dbReference>
<feature type="transmembrane region" description="Helical" evidence="2">
    <location>
        <begin position="81"/>
        <end position="102"/>
    </location>
</feature>
<dbReference type="EMBL" id="KB822719">
    <property type="protein sequence ID" value="ETN41649.1"/>
    <property type="molecule type" value="Genomic_DNA"/>
</dbReference>
<dbReference type="Proteomes" id="UP000030752">
    <property type="component" value="Unassembled WGS sequence"/>
</dbReference>
<feature type="transmembrane region" description="Helical" evidence="2">
    <location>
        <begin position="154"/>
        <end position="179"/>
    </location>
</feature>
<dbReference type="InterPro" id="IPR021460">
    <property type="entry name" value="DUF3112"/>
</dbReference>
<feature type="transmembrane region" description="Helical" evidence="2">
    <location>
        <begin position="237"/>
        <end position="255"/>
    </location>
</feature>
<dbReference type="STRING" id="1220924.W2S103"/>
<feature type="transmembrane region" description="Helical" evidence="2">
    <location>
        <begin position="114"/>
        <end position="134"/>
    </location>
</feature>
<dbReference type="GeneID" id="19970924"/>
<sequence>MSSGGGQEGQQVSRVPRNLHLSDKPQAMHAPYPPRFAGVGGRANVGVDVPISAVFLFLFVVGAATHMTIFQLNMRKGHKFIMSAMTFGLCMARILTMILRIVSACYPHDVQIAIAAQIFVSAGVLILFILNLIFAQRLLRAAHPHFGWHRGFSIAFQVLYALVVAMLVMVITATIQSFYTLNPHTLIVDRDLQRTGGTYFMFVAFLPIPMVIIGLLVPRKTRLEKFGSGRWRSKIAILLASATLLTLGAAFRAGTSFKNPRPISDPAWYHAKWCFYFFNFTMEIIVVYLYALVRVDRRFHIPNGSKGPGDYTRQGDERDTEKDDRPNSHDSVYRIMSEEEVFDDVSPGDVHTAKDEESGQHSRPVNAS</sequence>
<evidence type="ECO:0000313" key="3">
    <source>
        <dbReference type="EMBL" id="ETN41649.1"/>
    </source>
</evidence>
<evidence type="ECO:0000256" key="1">
    <source>
        <dbReference type="SAM" id="MobiDB-lite"/>
    </source>
</evidence>
<proteinExistence type="predicted"/>
<keyword evidence="2" id="KW-0472">Membrane</keyword>
<protein>
    <submittedName>
        <fullName evidence="3">Uncharacterized protein</fullName>
    </submittedName>
</protein>
<dbReference type="Pfam" id="PF11309">
    <property type="entry name" value="DUF3112"/>
    <property type="match status" value="1"/>
</dbReference>
<dbReference type="OrthoDB" id="3357002at2759"/>
<gene>
    <name evidence="3" type="ORF">HMPREF1541_03585</name>
</gene>
<feature type="compositionally biased region" description="Basic and acidic residues" evidence="1">
    <location>
        <begin position="351"/>
        <end position="360"/>
    </location>
</feature>
<feature type="compositionally biased region" description="Basic and acidic residues" evidence="1">
    <location>
        <begin position="313"/>
        <end position="332"/>
    </location>
</feature>
<evidence type="ECO:0000313" key="4">
    <source>
        <dbReference type="Proteomes" id="UP000030752"/>
    </source>
</evidence>
<dbReference type="InParanoid" id="W2S103"/>
<name>W2S103_CYPE1</name>
<keyword evidence="2" id="KW-1133">Transmembrane helix</keyword>
<dbReference type="VEuPathDB" id="FungiDB:HMPREF1541_03585"/>
<accession>W2S103</accession>
<organism evidence="3 4">
    <name type="scientific">Cyphellophora europaea (strain CBS 101466)</name>
    <name type="common">Phialophora europaea</name>
    <dbReference type="NCBI Taxonomy" id="1220924"/>
    <lineage>
        <taxon>Eukaryota</taxon>
        <taxon>Fungi</taxon>
        <taxon>Dikarya</taxon>
        <taxon>Ascomycota</taxon>
        <taxon>Pezizomycotina</taxon>
        <taxon>Eurotiomycetes</taxon>
        <taxon>Chaetothyriomycetidae</taxon>
        <taxon>Chaetothyriales</taxon>
        <taxon>Cyphellophoraceae</taxon>
        <taxon>Cyphellophora</taxon>
    </lineage>
</organism>
<evidence type="ECO:0000256" key="2">
    <source>
        <dbReference type="SAM" id="Phobius"/>
    </source>
</evidence>
<dbReference type="RefSeq" id="XP_008716158.1">
    <property type="nucleotide sequence ID" value="XM_008717936.1"/>
</dbReference>
<feature type="transmembrane region" description="Helical" evidence="2">
    <location>
        <begin position="199"/>
        <end position="217"/>
    </location>
</feature>
<dbReference type="PANTHER" id="PTHR35184">
    <property type="entry name" value="YALI0C10208P"/>
    <property type="match status" value="1"/>
</dbReference>